<name>A0ABR1FQK4_AURAN</name>
<evidence type="ECO:0000256" key="2">
    <source>
        <dbReference type="ARBA" id="ARBA00022857"/>
    </source>
</evidence>
<evidence type="ECO:0000313" key="6">
    <source>
        <dbReference type="EMBL" id="KAK7235819.1"/>
    </source>
</evidence>
<keyword evidence="3" id="KW-0560">Oxidoreductase</keyword>
<dbReference type="InterPro" id="IPR050765">
    <property type="entry name" value="Riboflavin_Biosynth_HTPR"/>
</dbReference>
<feature type="domain" description="Bacterial bifunctional deaminase-reductase C-terminal" evidence="5">
    <location>
        <begin position="29"/>
        <end position="180"/>
    </location>
</feature>
<dbReference type="PANTHER" id="PTHR38011">
    <property type="entry name" value="DIHYDROFOLATE REDUCTASE FAMILY PROTEIN (AFU_ORTHOLOGUE AFUA_8G06820)"/>
    <property type="match status" value="1"/>
</dbReference>
<dbReference type="PANTHER" id="PTHR38011:SF7">
    <property type="entry name" value="2,5-DIAMINO-6-RIBOSYLAMINO-4(3H)-PYRIMIDINONE 5'-PHOSPHATE REDUCTASE"/>
    <property type="match status" value="1"/>
</dbReference>
<keyword evidence="4" id="KW-0732">Signal</keyword>
<sequence>MAIFALLAWLPVAQAWSGHVTLKVAVDRFGAVDDLGGKSGRFTSPASLDCVHRLRRGSDAVLVGVSTVARDDPSLTVRRVDPVDGAQPLRVVLDPNGRAPRAAALLTDGLPTAVFSRGDFGAVDPAVTLEPFGELPTMLDALERDHGVAHLMVEGGPFTARKFLAAGLVDRAVVVRAPVVFERPVPSGIDAALLRGAGLAFHSRRDVGGDDTHTWTRPGAAPIWAMLLDGALVVDET</sequence>
<evidence type="ECO:0000313" key="7">
    <source>
        <dbReference type="Proteomes" id="UP001363151"/>
    </source>
</evidence>
<protein>
    <submittedName>
        <fullName evidence="6">Riboflavin biosynthesis protein</fullName>
    </submittedName>
</protein>
<keyword evidence="7" id="KW-1185">Reference proteome</keyword>
<evidence type="ECO:0000256" key="3">
    <source>
        <dbReference type="ARBA" id="ARBA00023002"/>
    </source>
</evidence>
<dbReference type="InterPro" id="IPR002734">
    <property type="entry name" value="RibDG_C"/>
</dbReference>
<feature type="chain" id="PRO_5046381484" evidence="4">
    <location>
        <begin position="16"/>
        <end position="237"/>
    </location>
</feature>
<organism evidence="6 7">
    <name type="scientific">Aureococcus anophagefferens</name>
    <name type="common">Harmful bloom alga</name>
    <dbReference type="NCBI Taxonomy" id="44056"/>
    <lineage>
        <taxon>Eukaryota</taxon>
        <taxon>Sar</taxon>
        <taxon>Stramenopiles</taxon>
        <taxon>Ochrophyta</taxon>
        <taxon>Pelagophyceae</taxon>
        <taxon>Pelagomonadales</taxon>
        <taxon>Pelagomonadaceae</taxon>
        <taxon>Aureococcus</taxon>
    </lineage>
</organism>
<dbReference type="Gene3D" id="3.40.430.10">
    <property type="entry name" value="Dihydrofolate Reductase, subunit A"/>
    <property type="match status" value="1"/>
</dbReference>
<comment type="caution">
    <text evidence="6">The sequence shown here is derived from an EMBL/GenBank/DDBJ whole genome shotgun (WGS) entry which is preliminary data.</text>
</comment>
<proteinExistence type="predicted"/>
<dbReference type="InterPro" id="IPR024072">
    <property type="entry name" value="DHFR-like_dom_sf"/>
</dbReference>
<dbReference type="Pfam" id="PF01872">
    <property type="entry name" value="RibD_C"/>
    <property type="match status" value="1"/>
</dbReference>
<dbReference type="SUPFAM" id="SSF53597">
    <property type="entry name" value="Dihydrofolate reductase-like"/>
    <property type="match status" value="1"/>
</dbReference>
<evidence type="ECO:0000256" key="4">
    <source>
        <dbReference type="SAM" id="SignalP"/>
    </source>
</evidence>
<evidence type="ECO:0000259" key="5">
    <source>
        <dbReference type="Pfam" id="PF01872"/>
    </source>
</evidence>
<keyword evidence="2" id="KW-0521">NADP</keyword>
<reference evidence="6 7" key="1">
    <citation type="submission" date="2024-03" db="EMBL/GenBank/DDBJ databases">
        <title>Aureococcus anophagefferens CCMP1851 and Kratosvirus quantuckense: Draft genome of a second virus-susceptible host strain in the model system.</title>
        <authorList>
            <person name="Chase E."/>
            <person name="Truchon A.R."/>
            <person name="Schepens W."/>
            <person name="Wilhelm S.W."/>
        </authorList>
    </citation>
    <scope>NUCLEOTIDE SEQUENCE [LARGE SCALE GENOMIC DNA]</scope>
    <source>
        <strain evidence="6 7">CCMP1851</strain>
    </source>
</reference>
<comment type="pathway">
    <text evidence="1">Cofactor biosynthesis; riboflavin biosynthesis.</text>
</comment>
<dbReference type="EMBL" id="JBBJCI010000289">
    <property type="protein sequence ID" value="KAK7235819.1"/>
    <property type="molecule type" value="Genomic_DNA"/>
</dbReference>
<accession>A0ABR1FQK4</accession>
<feature type="signal peptide" evidence="4">
    <location>
        <begin position="1"/>
        <end position="15"/>
    </location>
</feature>
<evidence type="ECO:0000256" key="1">
    <source>
        <dbReference type="ARBA" id="ARBA00005104"/>
    </source>
</evidence>
<dbReference type="Proteomes" id="UP001363151">
    <property type="component" value="Unassembled WGS sequence"/>
</dbReference>
<gene>
    <name evidence="6" type="ORF">SO694_00064012</name>
</gene>